<evidence type="ECO:0000256" key="1">
    <source>
        <dbReference type="ARBA" id="ARBA00022801"/>
    </source>
</evidence>
<evidence type="ECO:0000313" key="7">
    <source>
        <dbReference type="Proteomes" id="UP000627205"/>
    </source>
</evidence>
<reference evidence="6" key="1">
    <citation type="journal article" date="2014" name="Int. J. Syst. Evol. Microbiol.">
        <title>Complete genome sequence of Corynebacterium casei LMG S-19264T (=DSM 44701T), isolated from a smear-ripened cheese.</title>
        <authorList>
            <consortium name="US DOE Joint Genome Institute (JGI-PGF)"/>
            <person name="Walter F."/>
            <person name="Albersmeier A."/>
            <person name="Kalinowski J."/>
            <person name="Ruckert C."/>
        </authorList>
    </citation>
    <scope>NUCLEOTIDE SEQUENCE</scope>
    <source>
        <strain evidence="6">CCM 7664</strain>
    </source>
</reference>
<dbReference type="PANTHER" id="PTHR42872">
    <property type="entry name" value="PROTEIN-GLUTAMATE METHYLESTERASE/PROTEIN-GLUTAMINE GLUTAMINASE"/>
    <property type="match status" value="1"/>
</dbReference>
<dbReference type="PANTHER" id="PTHR42872:SF6">
    <property type="entry name" value="PROTEIN-GLUTAMATE METHYLESTERASE_PROTEIN-GLUTAMINE GLUTAMINASE"/>
    <property type="match status" value="1"/>
</dbReference>
<dbReference type="EC" id="3.1.1.61" evidence="2"/>
<dbReference type="Pfam" id="PF01339">
    <property type="entry name" value="CheB_methylest"/>
    <property type="match status" value="1"/>
</dbReference>
<evidence type="ECO:0000256" key="2">
    <source>
        <dbReference type="ARBA" id="ARBA00039140"/>
    </source>
</evidence>
<name>A0A8J3B284_9BURK</name>
<protein>
    <recommendedName>
        <fullName evidence="2">protein-glutamate methylesterase</fullName>
        <ecNumber evidence="2">3.1.1.61</ecNumber>
    </recommendedName>
</protein>
<organism evidence="6 7">
    <name type="scientific">Oxalicibacterium solurbis</name>
    <dbReference type="NCBI Taxonomy" id="69280"/>
    <lineage>
        <taxon>Bacteria</taxon>
        <taxon>Pseudomonadati</taxon>
        <taxon>Pseudomonadota</taxon>
        <taxon>Betaproteobacteria</taxon>
        <taxon>Burkholderiales</taxon>
        <taxon>Oxalobacteraceae</taxon>
        <taxon>Oxalicibacterium</taxon>
    </lineage>
</organism>
<dbReference type="Gene3D" id="3.40.50.180">
    <property type="entry name" value="Methylesterase CheB, C-terminal domain"/>
    <property type="match status" value="1"/>
</dbReference>
<evidence type="ECO:0000313" key="6">
    <source>
        <dbReference type="EMBL" id="GGI53723.1"/>
    </source>
</evidence>
<gene>
    <name evidence="6" type="ORF">GCM10011430_08970</name>
</gene>
<comment type="caution">
    <text evidence="6">The sequence shown here is derived from an EMBL/GenBank/DDBJ whole genome shotgun (WGS) entry which is preliminary data.</text>
</comment>
<proteinExistence type="predicted"/>
<dbReference type="CDD" id="cd16433">
    <property type="entry name" value="CheB"/>
    <property type="match status" value="1"/>
</dbReference>
<dbReference type="EMBL" id="BMDP01000001">
    <property type="protein sequence ID" value="GGI53723.1"/>
    <property type="molecule type" value="Genomic_DNA"/>
</dbReference>
<feature type="active site" evidence="4">
    <location>
        <position position="18"/>
    </location>
</feature>
<accession>A0A8J3B284</accession>
<dbReference type="PROSITE" id="PS50122">
    <property type="entry name" value="CHEB"/>
    <property type="match status" value="1"/>
</dbReference>
<dbReference type="InterPro" id="IPR000673">
    <property type="entry name" value="Sig_transdc_resp-reg_Me-estase"/>
</dbReference>
<dbReference type="GO" id="GO:0005737">
    <property type="term" value="C:cytoplasm"/>
    <property type="evidence" value="ECO:0007669"/>
    <property type="project" value="InterPro"/>
</dbReference>
<dbReference type="GO" id="GO:0008984">
    <property type="term" value="F:protein-glutamate methylesterase activity"/>
    <property type="evidence" value="ECO:0007669"/>
    <property type="project" value="UniProtKB-EC"/>
</dbReference>
<dbReference type="GO" id="GO:0000156">
    <property type="term" value="F:phosphorelay response regulator activity"/>
    <property type="evidence" value="ECO:0007669"/>
    <property type="project" value="InterPro"/>
</dbReference>
<dbReference type="SUPFAM" id="SSF52738">
    <property type="entry name" value="Methylesterase CheB, C-terminal domain"/>
    <property type="match status" value="1"/>
</dbReference>
<keyword evidence="1 4" id="KW-0378">Hydrolase</keyword>
<dbReference type="AlphaFoldDB" id="A0A8J3B284"/>
<dbReference type="InterPro" id="IPR035909">
    <property type="entry name" value="CheB_C"/>
</dbReference>
<dbReference type="GO" id="GO:0006935">
    <property type="term" value="P:chemotaxis"/>
    <property type="evidence" value="ECO:0007669"/>
    <property type="project" value="UniProtKB-UniRule"/>
</dbReference>
<feature type="active site" evidence="4">
    <location>
        <position position="45"/>
    </location>
</feature>
<keyword evidence="7" id="KW-1185">Reference proteome</keyword>
<comment type="catalytic activity">
    <reaction evidence="3">
        <text>[protein]-L-glutamate 5-O-methyl ester + H2O = L-glutamyl-[protein] + methanol + H(+)</text>
        <dbReference type="Rhea" id="RHEA:23236"/>
        <dbReference type="Rhea" id="RHEA-COMP:10208"/>
        <dbReference type="Rhea" id="RHEA-COMP:10311"/>
        <dbReference type="ChEBI" id="CHEBI:15377"/>
        <dbReference type="ChEBI" id="CHEBI:15378"/>
        <dbReference type="ChEBI" id="CHEBI:17790"/>
        <dbReference type="ChEBI" id="CHEBI:29973"/>
        <dbReference type="ChEBI" id="CHEBI:82795"/>
        <dbReference type="EC" id="3.1.1.61"/>
    </reaction>
</comment>
<reference evidence="6" key="2">
    <citation type="submission" date="2020-09" db="EMBL/GenBank/DDBJ databases">
        <authorList>
            <person name="Sun Q."/>
            <person name="Sedlacek I."/>
        </authorList>
    </citation>
    <scope>NUCLEOTIDE SEQUENCE</scope>
    <source>
        <strain evidence="6">CCM 7664</strain>
    </source>
</reference>
<keyword evidence="4" id="KW-0145">Chemotaxis</keyword>
<evidence type="ECO:0000256" key="3">
    <source>
        <dbReference type="ARBA" id="ARBA00048267"/>
    </source>
</evidence>
<dbReference type="Proteomes" id="UP000627205">
    <property type="component" value="Unassembled WGS sequence"/>
</dbReference>
<dbReference type="RefSeq" id="WP_188419756.1">
    <property type="nucleotide sequence ID" value="NZ_BMDP01000001.1"/>
</dbReference>
<feature type="domain" description="CheB-type methylesterase" evidence="5">
    <location>
        <begin position="6"/>
        <end position="191"/>
    </location>
</feature>
<evidence type="ECO:0000259" key="5">
    <source>
        <dbReference type="PROSITE" id="PS50122"/>
    </source>
</evidence>
<feature type="active site" evidence="4">
    <location>
        <position position="138"/>
    </location>
</feature>
<evidence type="ECO:0000256" key="4">
    <source>
        <dbReference type="PROSITE-ProRule" id="PRU00050"/>
    </source>
</evidence>
<sequence>MTPRDPGHTIEAIVIGGSAGGIDALLELLPGLPADYPLPIVVVLHLPDERDSLLANIFALRLDMPVREAADKEAIAASTVYFAGSGYHLSIEADRSFSLSCEPPLRFSRPSIDILMESAADAYGTNLLGILLTGANDDGAAGLCRIQQRGGMTIVQDPSEAQVATMPAAALDLCIPDGILKLRDIRTLLLTLDHRHAT</sequence>